<keyword evidence="7" id="KW-1185">Reference proteome</keyword>
<evidence type="ECO:0000256" key="3">
    <source>
        <dbReference type="ARBA" id="ARBA00023125"/>
    </source>
</evidence>
<dbReference type="Proteomes" id="UP000639396">
    <property type="component" value="Unassembled WGS sequence"/>
</dbReference>
<dbReference type="Gene3D" id="3.40.50.2300">
    <property type="match status" value="2"/>
</dbReference>
<dbReference type="SMART" id="SM00354">
    <property type="entry name" value="HTH_LACI"/>
    <property type="match status" value="1"/>
</dbReference>
<dbReference type="Pfam" id="PF13377">
    <property type="entry name" value="Peripla_BP_3"/>
    <property type="match status" value="1"/>
</dbReference>
<dbReference type="PROSITE" id="PS00356">
    <property type="entry name" value="HTH_LACI_1"/>
    <property type="match status" value="1"/>
</dbReference>
<name>A0A927C8I7_9BACL</name>
<dbReference type="CDD" id="cd06267">
    <property type="entry name" value="PBP1_LacI_sugar_binding-like"/>
    <property type="match status" value="1"/>
</dbReference>
<evidence type="ECO:0000259" key="5">
    <source>
        <dbReference type="PROSITE" id="PS50932"/>
    </source>
</evidence>
<dbReference type="InterPro" id="IPR010982">
    <property type="entry name" value="Lambda_DNA-bd_dom_sf"/>
</dbReference>
<proteinExistence type="predicted"/>
<accession>A0A927C8I7</accession>
<feature type="domain" description="HTH lacI-type" evidence="5">
    <location>
        <begin position="7"/>
        <end position="62"/>
    </location>
</feature>
<dbReference type="PROSITE" id="PS50932">
    <property type="entry name" value="HTH_LACI_2"/>
    <property type="match status" value="1"/>
</dbReference>
<dbReference type="Pfam" id="PF00356">
    <property type="entry name" value="LacI"/>
    <property type="match status" value="1"/>
</dbReference>
<evidence type="ECO:0000313" key="6">
    <source>
        <dbReference type="EMBL" id="MBD2863353.1"/>
    </source>
</evidence>
<dbReference type="AlphaFoldDB" id="A0A927C8I7"/>
<evidence type="ECO:0000256" key="1">
    <source>
        <dbReference type="ARBA" id="ARBA00022491"/>
    </source>
</evidence>
<keyword evidence="2" id="KW-0805">Transcription regulation</keyword>
<dbReference type="RefSeq" id="WP_190928985.1">
    <property type="nucleotide sequence ID" value="NZ_JACXJA010000019.1"/>
</dbReference>
<dbReference type="Gene3D" id="1.10.260.40">
    <property type="entry name" value="lambda repressor-like DNA-binding domains"/>
    <property type="match status" value="1"/>
</dbReference>
<dbReference type="GO" id="GO:0003700">
    <property type="term" value="F:DNA-binding transcription factor activity"/>
    <property type="evidence" value="ECO:0007669"/>
    <property type="project" value="TreeGrafter"/>
</dbReference>
<evidence type="ECO:0000256" key="2">
    <source>
        <dbReference type="ARBA" id="ARBA00023015"/>
    </source>
</evidence>
<dbReference type="InterPro" id="IPR028082">
    <property type="entry name" value="Peripla_BP_I"/>
</dbReference>
<evidence type="ECO:0000256" key="4">
    <source>
        <dbReference type="ARBA" id="ARBA00023163"/>
    </source>
</evidence>
<dbReference type="SUPFAM" id="SSF47413">
    <property type="entry name" value="lambda repressor-like DNA-binding domains"/>
    <property type="match status" value="1"/>
</dbReference>
<keyword evidence="3 6" id="KW-0238">DNA-binding</keyword>
<dbReference type="CDD" id="cd01392">
    <property type="entry name" value="HTH_LacI"/>
    <property type="match status" value="1"/>
</dbReference>
<dbReference type="PANTHER" id="PTHR30146:SF148">
    <property type="entry name" value="HTH-TYPE TRANSCRIPTIONAL REPRESSOR PURR-RELATED"/>
    <property type="match status" value="1"/>
</dbReference>
<dbReference type="InterPro" id="IPR000843">
    <property type="entry name" value="HTH_LacI"/>
</dbReference>
<keyword evidence="1" id="KW-0678">Repressor</keyword>
<protein>
    <submittedName>
        <fullName evidence="6">LacI family DNA-binding transcriptional regulator</fullName>
    </submittedName>
</protein>
<dbReference type="PANTHER" id="PTHR30146">
    <property type="entry name" value="LACI-RELATED TRANSCRIPTIONAL REPRESSOR"/>
    <property type="match status" value="1"/>
</dbReference>
<organism evidence="6 7">
    <name type="scientific">Paenibacillus oceani</name>
    <dbReference type="NCBI Taxonomy" id="2772510"/>
    <lineage>
        <taxon>Bacteria</taxon>
        <taxon>Bacillati</taxon>
        <taxon>Bacillota</taxon>
        <taxon>Bacilli</taxon>
        <taxon>Bacillales</taxon>
        <taxon>Paenibacillaceae</taxon>
        <taxon>Paenibacillus</taxon>
    </lineage>
</organism>
<sequence length="361" mass="39928">MTEHRQATVFDVAKEAGVSTATVSNVLNRRNVPLSKETIRKVEEAAARLGYRRNGMAASLSQRKTYELGLLLPSLFGYYGLFAEQMERTAYAYGYHLSVFSTDMDSKIERRLLEKLLERRVDGVFSHGLAMSSDSVRKIVNDGTPILFFNCWNEAKDMAIGTVNLNVYQATLDAVVHLRSQGCRSIYYYGYRKAFATNEQRKMGFCDGLRLVGEGLRSGMIDADDLPPESLPGWLAEQSAGAEPAGVVCFDDWKAFVCLNRLMEHGYAVPGRFKVVGINNEFIAEHSYPGLSSFSIPYELHADISFRWMLTHLGEQAKLAADGEADFPPPQSGGVLKIPLTLVERLSSARSDSGAIVAVQG</sequence>
<reference evidence="6" key="1">
    <citation type="submission" date="2020-09" db="EMBL/GenBank/DDBJ databases">
        <title>A novel bacterium of genus Paenibacillus, isolated from South China Sea.</title>
        <authorList>
            <person name="Huang H."/>
            <person name="Mo K."/>
            <person name="Hu Y."/>
        </authorList>
    </citation>
    <scope>NUCLEOTIDE SEQUENCE</scope>
    <source>
        <strain evidence="6">IB182363</strain>
    </source>
</reference>
<dbReference type="EMBL" id="JACXJA010000019">
    <property type="protein sequence ID" value="MBD2863353.1"/>
    <property type="molecule type" value="Genomic_DNA"/>
</dbReference>
<dbReference type="PRINTS" id="PR00036">
    <property type="entry name" value="HTHLACI"/>
</dbReference>
<keyword evidence="4" id="KW-0804">Transcription</keyword>
<dbReference type="SUPFAM" id="SSF53822">
    <property type="entry name" value="Periplasmic binding protein-like I"/>
    <property type="match status" value="1"/>
</dbReference>
<dbReference type="GO" id="GO:0000976">
    <property type="term" value="F:transcription cis-regulatory region binding"/>
    <property type="evidence" value="ECO:0007669"/>
    <property type="project" value="TreeGrafter"/>
</dbReference>
<comment type="caution">
    <text evidence="6">The sequence shown here is derived from an EMBL/GenBank/DDBJ whole genome shotgun (WGS) entry which is preliminary data.</text>
</comment>
<evidence type="ECO:0000313" key="7">
    <source>
        <dbReference type="Proteomes" id="UP000639396"/>
    </source>
</evidence>
<dbReference type="InterPro" id="IPR046335">
    <property type="entry name" value="LacI/GalR-like_sensor"/>
</dbReference>
<gene>
    <name evidence="6" type="ORF">IDH45_15275</name>
</gene>